<name>A0A6J5ZL38_9ZZZZ</name>
<organism evidence="2">
    <name type="scientific">freshwater metagenome</name>
    <dbReference type="NCBI Taxonomy" id="449393"/>
    <lineage>
        <taxon>unclassified sequences</taxon>
        <taxon>metagenomes</taxon>
        <taxon>ecological metagenomes</taxon>
    </lineage>
</organism>
<proteinExistence type="predicted"/>
<sequence length="255" mass="28113">MNVRQISTIREPELCDVCHRNLLSGERHDVFLHGGQRRIVCELCTQRATQQGWMRESGDQAPASGRVGWNMRMPSRSLASRITRRREPEEAELLVPPEAESLIGETDELAAIDEDAVADQPGTQERSEFDLPPSPQLEVNERAVRAVPTHADMKGARALGVFNAGPHPRTVASLARTLGAPVVSVRPSVREGSIVSVIVAWDLSWYRYEVDLADEGAGARLIDQGSELEELEERDRVPNAVADSQGRLHSAVESQ</sequence>
<dbReference type="AlphaFoldDB" id="A0A6J5ZL38"/>
<feature type="region of interest" description="Disordered" evidence="1">
    <location>
        <begin position="228"/>
        <end position="255"/>
    </location>
</feature>
<protein>
    <submittedName>
        <fullName evidence="2">Unannotated protein</fullName>
    </submittedName>
</protein>
<gene>
    <name evidence="2" type="ORF">UFOPK3547_00668</name>
</gene>
<reference evidence="2" key="1">
    <citation type="submission" date="2020-05" db="EMBL/GenBank/DDBJ databases">
        <authorList>
            <person name="Chiriac C."/>
            <person name="Salcher M."/>
            <person name="Ghai R."/>
            <person name="Kavagutti S V."/>
        </authorList>
    </citation>
    <scope>NUCLEOTIDE SEQUENCE</scope>
</reference>
<evidence type="ECO:0000313" key="2">
    <source>
        <dbReference type="EMBL" id="CAB4342096.1"/>
    </source>
</evidence>
<evidence type="ECO:0000256" key="1">
    <source>
        <dbReference type="SAM" id="MobiDB-lite"/>
    </source>
</evidence>
<accession>A0A6J5ZL38</accession>
<dbReference type="EMBL" id="CAESAN010000044">
    <property type="protein sequence ID" value="CAB4342096.1"/>
    <property type="molecule type" value="Genomic_DNA"/>
</dbReference>